<dbReference type="EMBL" id="VOEI01000003">
    <property type="protein sequence ID" value="TWR26267.1"/>
    <property type="molecule type" value="Genomic_DNA"/>
</dbReference>
<sequence length="904" mass="101118">MDTPCNSIKRIGFTIVLFLMMFSISYSQSWKAIAAKPSTLMINGGIDIYKTDKFILSLVSASQTVAALSPAADSNFDFTPGERLKQRDKDSLYYLGDIKLRIRPAGQTAWQSYSTAYARKPVQKLATGVGIIAAADLSATLPPDMPVKVKRYWQVDKDNLVLRFTLTNTSSADVEIGSVGIPMIFNNILEGKTLEQAHATNVFSDPYIGADAGYIQVNHLHGRDASLLVIPQQNAPLEAYSPLSDDLTPKGITFEGFHEWMICSKAYADNEWKGVEQWNAPTSFTLAKGASRSIAIKFVLAPSIREIETELVRQHRPLAVGVPGYVLPMNETGKLFVKYLEKIKNISVYPEGAATVKPAGKTAKGYLKYDVSGKLWGRARVSVVYADNTLQTINYKIIKPQAQAVADLGAFLTTKQWYSDPKDPFKRSPAVMNYDYETGKILTQERRAWFAGLSDEAGAGSWLAAFMKQLLKPDEKEIEKLKQFANKTLWGKLQLSNGPKQYGVRKSLFYYQPDIFPAGTYDKNIVYKGWEAWPKKEADQITRSYNYPHVAAAHWVLYRLARYHHIAGIDWNTNLDRAYNTAIAMVKLAPDYAEFGQMEGSVFLFILKDLQREGKKEMAATLEAEMNKRALHWKTLKYPFGSEMPWDSTGQEEVYMWSSYFGMADKADVTLNAILAYAPAVPHWGYNGSARRYWDFVFGGKLARIERQLHHYGSALNSIPLLTAYRRSPQDFYLLRTGYAGTMGALANITKDGFGPAAFHSYPSTLKIDGYASDYGPGFYGYAVNSGTYIVKHPEFGWVAFGGNVTESKGWISTEVTCAGQNRVFFAPASLWLTTAAGNITHVDYQPKTGMLRIKLTGSTYLNIDDPNNAISGILPKQSKRKDGYYFIPEDKRNNAEVILKLKR</sequence>
<dbReference type="Proteomes" id="UP000318010">
    <property type="component" value="Unassembled WGS sequence"/>
</dbReference>
<protein>
    <submittedName>
        <fullName evidence="1">Uncharacterized protein</fullName>
    </submittedName>
</protein>
<keyword evidence="2" id="KW-1185">Reference proteome</keyword>
<proteinExistence type="predicted"/>
<evidence type="ECO:0000313" key="2">
    <source>
        <dbReference type="Proteomes" id="UP000318010"/>
    </source>
</evidence>
<accession>A0A563U4J4</accession>
<comment type="caution">
    <text evidence="1">The sequence shown here is derived from an EMBL/GenBank/DDBJ whole genome shotgun (WGS) entry which is preliminary data.</text>
</comment>
<dbReference type="Pfam" id="PF18951">
    <property type="entry name" value="DUF5695"/>
    <property type="match status" value="1"/>
</dbReference>
<name>A0A563U4J4_9SPHI</name>
<dbReference type="OrthoDB" id="2479977at2"/>
<evidence type="ECO:0000313" key="1">
    <source>
        <dbReference type="EMBL" id="TWR26267.1"/>
    </source>
</evidence>
<gene>
    <name evidence="1" type="ORF">FPZ42_11640</name>
</gene>
<dbReference type="InterPro" id="IPR043750">
    <property type="entry name" value="DUF5695"/>
</dbReference>
<reference evidence="1 2" key="1">
    <citation type="submission" date="2019-07" db="EMBL/GenBank/DDBJ databases">
        <authorList>
            <person name="Kim J."/>
        </authorList>
    </citation>
    <scope>NUCLEOTIDE SEQUENCE [LARGE SCALE GENOMIC DNA]</scope>
    <source>
        <strain evidence="1 2">MJ1a</strain>
    </source>
</reference>
<dbReference type="AlphaFoldDB" id="A0A563U4J4"/>
<organism evidence="1 2">
    <name type="scientific">Mucilaginibacter achroorhodeus</name>
    <dbReference type="NCBI Taxonomy" id="2599294"/>
    <lineage>
        <taxon>Bacteria</taxon>
        <taxon>Pseudomonadati</taxon>
        <taxon>Bacteroidota</taxon>
        <taxon>Sphingobacteriia</taxon>
        <taxon>Sphingobacteriales</taxon>
        <taxon>Sphingobacteriaceae</taxon>
        <taxon>Mucilaginibacter</taxon>
    </lineage>
</organism>